<organism evidence="2 3">
    <name type="scientific">Novosphingobium mathurense</name>
    <dbReference type="NCBI Taxonomy" id="428990"/>
    <lineage>
        <taxon>Bacteria</taxon>
        <taxon>Pseudomonadati</taxon>
        <taxon>Pseudomonadota</taxon>
        <taxon>Alphaproteobacteria</taxon>
        <taxon>Sphingomonadales</taxon>
        <taxon>Sphingomonadaceae</taxon>
        <taxon>Novosphingobium</taxon>
    </lineage>
</organism>
<evidence type="ECO:0000313" key="3">
    <source>
        <dbReference type="Proteomes" id="UP000190989"/>
    </source>
</evidence>
<dbReference type="RefSeq" id="WP_176167999.1">
    <property type="nucleotide sequence ID" value="NZ_FVZE01000002.1"/>
</dbReference>
<reference evidence="3" key="1">
    <citation type="submission" date="2017-02" db="EMBL/GenBank/DDBJ databases">
        <authorList>
            <person name="Varghese N."/>
            <person name="Submissions S."/>
        </authorList>
    </citation>
    <scope>NUCLEOTIDE SEQUENCE [LARGE SCALE GENOMIC DNA]</scope>
    <source>
        <strain evidence="3">SM117</strain>
    </source>
</reference>
<proteinExistence type="predicted"/>
<gene>
    <name evidence="2" type="ORF">SAMN06295987_102814</name>
</gene>
<dbReference type="AlphaFoldDB" id="A0A1U6HN98"/>
<dbReference type="EMBL" id="FVZE01000002">
    <property type="protein sequence ID" value="SLJ97255.1"/>
    <property type="molecule type" value="Genomic_DNA"/>
</dbReference>
<protein>
    <recommendedName>
        <fullName evidence="4">Beta/Gamma crystallin</fullName>
    </recommendedName>
</protein>
<keyword evidence="1" id="KW-0732">Signal</keyword>
<evidence type="ECO:0000313" key="2">
    <source>
        <dbReference type="EMBL" id="SLJ97255.1"/>
    </source>
</evidence>
<dbReference type="Pfam" id="PF20101">
    <property type="entry name" value="DUF6491"/>
    <property type="match status" value="1"/>
</dbReference>
<dbReference type="Proteomes" id="UP000190989">
    <property type="component" value="Unassembled WGS sequence"/>
</dbReference>
<keyword evidence="3" id="KW-1185">Reference proteome</keyword>
<feature type="signal peptide" evidence="1">
    <location>
        <begin position="1"/>
        <end position="20"/>
    </location>
</feature>
<evidence type="ECO:0008006" key="4">
    <source>
        <dbReference type="Google" id="ProtNLM"/>
    </source>
</evidence>
<dbReference type="STRING" id="428990.SAMN06295987_102814"/>
<accession>A0A1U6HN98</accession>
<name>A0A1U6HN98_9SPHN</name>
<feature type="chain" id="PRO_5013273377" description="Beta/Gamma crystallin" evidence="1">
    <location>
        <begin position="21"/>
        <end position="135"/>
    </location>
</feature>
<dbReference type="InterPro" id="IPR045500">
    <property type="entry name" value="DUF6491"/>
</dbReference>
<sequence>MKMSALLIPLGLLVATPAMAGPAPVASARHSEASIPFADHGGVDDWRAGDSHTIYFRDNHRQWYRAELMSPSYDLPYVEDIGIDTRPNGTLDKFGAVIVKGQRYQIASFERVDGPPSKGSKGLHRIDAVKAKPAK</sequence>
<evidence type="ECO:0000256" key="1">
    <source>
        <dbReference type="SAM" id="SignalP"/>
    </source>
</evidence>